<dbReference type="GO" id="GO:0008757">
    <property type="term" value="F:S-adenosylmethionine-dependent methyltransferase activity"/>
    <property type="evidence" value="ECO:0007669"/>
    <property type="project" value="InterPro"/>
</dbReference>
<dbReference type="Gene3D" id="3.40.50.150">
    <property type="entry name" value="Vaccinia Virus protein VP39"/>
    <property type="match status" value="1"/>
</dbReference>
<protein>
    <submittedName>
        <fullName evidence="5">Class I SAM-dependent methyltransferase</fullName>
    </submittedName>
</protein>
<dbReference type="OrthoDB" id="9797252at2"/>
<keyword evidence="2 5" id="KW-0489">Methyltransferase</keyword>
<dbReference type="PANTHER" id="PTHR44942:SF4">
    <property type="entry name" value="METHYLTRANSFERASE TYPE 11 DOMAIN-CONTAINING PROTEIN"/>
    <property type="match status" value="1"/>
</dbReference>
<name>A0A5C5U6P4_9GAMM</name>
<keyword evidence="6" id="KW-1185">Reference proteome</keyword>
<dbReference type="InterPro" id="IPR029063">
    <property type="entry name" value="SAM-dependent_MTases_sf"/>
</dbReference>
<gene>
    <name evidence="5" type="ORF">FQY79_02930</name>
</gene>
<evidence type="ECO:0000256" key="2">
    <source>
        <dbReference type="ARBA" id="ARBA00022603"/>
    </source>
</evidence>
<evidence type="ECO:0000256" key="3">
    <source>
        <dbReference type="ARBA" id="ARBA00022679"/>
    </source>
</evidence>
<keyword evidence="3 5" id="KW-0808">Transferase</keyword>
<dbReference type="GO" id="GO:0032259">
    <property type="term" value="P:methylation"/>
    <property type="evidence" value="ECO:0007669"/>
    <property type="project" value="UniProtKB-KW"/>
</dbReference>
<dbReference type="RefSeq" id="WP_146310561.1">
    <property type="nucleotide sequence ID" value="NZ_VOHE01000001.1"/>
</dbReference>
<evidence type="ECO:0000313" key="5">
    <source>
        <dbReference type="EMBL" id="TWT22083.1"/>
    </source>
</evidence>
<organism evidence="5 6">
    <name type="scientific">Luteimonas wenzhouensis</name>
    <dbReference type="NCBI Taxonomy" id="2599615"/>
    <lineage>
        <taxon>Bacteria</taxon>
        <taxon>Pseudomonadati</taxon>
        <taxon>Pseudomonadota</taxon>
        <taxon>Gammaproteobacteria</taxon>
        <taxon>Lysobacterales</taxon>
        <taxon>Lysobacteraceae</taxon>
        <taxon>Luteimonas</taxon>
    </lineage>
</organism>
<feature type="domain" description="Methyltransferase type 11" evidence="4">
    <location>
        <begin position="44"/>
        <end position="131"/>
    </location>
</feature>
<comment type="similarity">
    <text evidence="1">Belongs to the methyltransferase superfamily.</text>
</comment>
<evidence type="ECO:0000256" key="1">
    <source>
        <dbReference type="ARBA" id="ARBA00008361"/>
    </source>
</evidence>
<accession>A0A5C5U6P4</accession>
<dbReference type="AlphaFoldDB" id="A0A5C5U6P4"/>
<dbReference type="Pfam" id="PF08241">
    <property type="entry name" value="Methyltransf_11"/>
    <property type="match status" value="1"/>
</dbReference>
<dbReference type="CDD" id="cd02440">
    <property type="entry name" value="AdoMet_MTases"/>
    <property type="match status" value="1"/>
</dbReference>
<dbReference type="InterPro" id="IPR013216">
    <property type="entry name" value="Methyltransf_11"/>
</dbReference>
<evidence type="ECO:0000313" key="6">
    <source>
        <dbReference type="Proteomes" id="UP000315949"/>
    </source>
</evidence>
<sequence length="250" mass="27124">MPGPGFKDHFSAVAAAYAGARPGYPDALFDWIAAVAPSRRLAWEAGCGSGQATRSLAARFERVHATDASAEQLAHARGPANARFAVEPAERCSLGAASADVACVGQALHWFDLPRYFDECARVLRPGGVLVAWTYDGLAVPPELREAVGAFSDAIRPYWPQERALVGAAYAGFDWPFVPVDPPAFTLEADWPLARMLAYFASYSATRRHREATGVDPVAAHADAIARAWGDPASTRRLRWPLYVFARRKP</sequence>
<proteinExistence type="inferred from homology"/>
<dbReference type="EMBL" id="VOHE01000001">
    <property type="protein sequence ID" value="TWT22083.1"/>
    <property type="molecule type" value="Genomic_DNA"/>
</dbReference>
<evidence type="ECO:0000259" key="4">
    <source>
        <dbReference type="Pfam" id="PF08241"/>
    </source>
</evidence>
<dbReference type="Proteomes" id="UP000315949">
    <property type="component" value="Unassembled WGS sequence"/>
</dbReference>
<dbReference type="PANTHER" id="PTHR44942">
    <property type="entry name" value="METHYLTRANSF_11 DOMAIN-CONTAINING PROTEIN"/>
    <property type="match status" value="1"/>
</dbReference>
<dbReference type="SUPFAM" id="SSF53335">
    <property type="entry name" value="S-adenosyl-L-methionine-dependent methyltransferases"/>
    <property type="match status" value="1"/>
</dbReference>
<reference evidence="5 6" key="1">
    <citation type="submission" date="2019-07" db="EMBL/GenBank/DDBJ databases">
        <title>Luteimonas sp. YD-1 nov., isolated from acidic soil.</title>
        <authorList>
            <person name="Zhou J."/>
        </authorList>
    </citation>
    <scope>NUCLEOTIDE SEQUENCE [LARGE SCALE GENOMIC DNA]</scope>
    <source>
        <strain evidence="5 6">YD-1</strain>
    </source>
</reference>
<dbReference type="InterPro" id="IPR051052">
    <property type="entry name" value="Diverse_substrate_MTase"/>
</dbReference>
<comment type="caution">
    <text evidence="5">The sequence shown here is derived from an EMBL/GenBank/DDBJ whole genome shotgun (WGS) entry which is preliminary data.</text>
</comment>